<organism evidence="1 2">
    <name type="scientific">Niastella vici</name>
    <dbReference type="NCBI Taxonomy" id="1703345"/>
    <lineage>
        <taxon>Bacteria</taxon>
        <taxon>Pseudomonadati</taxon>
        <taxon>Bacteroidota</taxon>
        <taxon>Chitinophagia</taxon>
        <taxon>Chitinophagales</taxon>
        <taxon>Chitinophagaceae</taxon>
        <taxon>Niastella</taxon>
    </lineage>
</organism>
<reference evidence="1 2" key="1">
    <citation type="submission" date="2016-03" db="EMBL/GenBank/DDBJ databases">
        <title>Niastella vici sp. nov., isolated from farmland soil.</title>
        <authorList>
            <person name="Chen L."/>
            <person name="Wang D."/>
            <person name="Yang S."/>
            <person name="Wang G."/>
        </authorList>
    </citation>
    <scope>NUCLEOTIDE SEQUENCE [LARGE SCALE GENOMIC DNA]</scope>
    <source>
        <strain evidence="1 2">DJ57</strain>
    </source>
</reference>
<evidence type="ECO:0000313" key="1">
    <source>
        <dbReference type="EMBL" id="OQP61184.1"/>
    </source>
</evidence>
<dbReference type="OrthoDB" id="646668at2"/>
<dbReference type="RefSeq" id="WP_081151587.1">
    <property type="nucleotide sequence ID" value="NZ_LVYD01000058.1"/>
</dbReference>
<dbReference type="PROSITE" id="PS51257">
    <property type="entry name" value="PROKAR_LIPOPROTEIN"/>
    <property type="match status" value="1"/>
</dbReference>
<protein>
    <recommendedName>
        <fullName evidence="3">PKD domain-containing protein</fullName>
    </recommendedName>
</protein>
<dbReference type="STRING" id="1703345.A3860_05565"/>
<accession>A0A1V9FS50</accession>
<dbReference type="Proteomes" id="UP000192796">
    <property type="component" value="Unassembled WGS sequence"/>
</dbReference>
<evidence type="ECO:0000313" key="2">
    <source>
        <dbReference type="Proteomes" id="UP000192796"/>
    </source>
</evidence>
<comment type="caution">
    <text evidence="1">The sequence shown here is derived from an EMBL/GenBank/DDBJ whole genome shotgun (WGS) entry which is preliminary data.</text>
</comment>
<gene>
    <name evidence="1" type="ORF">A3860_05565</name>
</gene>
<dbReference type="EMBL" id="LVYD01000058">
    <property type="protein sequence ID" value="OQP61184.1"/>
    <property type="molecule type" value="Genomic_DNA"/>
</dbReference>
<dbReference type="AlphaFoldDB" id="A0A1V9FS50"/>
<keyword evidence="2" id="KW-1185">Reference proteome</keyword>
<name>A0A1V9FS50_9BACT</name>
<evidence type="ECO:0008006" key="3">
    <source>
        <dbReference type="Google" id="ProtNLM"/>
    </source>
</evidence>
<sequence length="290" mass="32198">MKYIIRIALFISIAVLTVVSCKKKDYSLGNLPDKSQIDMEIKQDLTVDPGGNTVYLINHTEKIEPVWDYGTGRSMLQIDTIHYAFVGDYKIARSAVTSGGLVYLDTVTIHVTKDNLKYVNDPFWNLLTGGPGQEKTWVWDIDANGQCKVFDGPLFFSGADIGWHAECMKTGGDCWSWWPKYDDIKGWIGIPPADYGTMTFSLKGGPFVKVVHNTLPSRGTENGTFYLDKDKKTLTMNNATPLHSAALDNCAVSWSNLKLIELTDTKLQIGYIRNAGCGGAATIILNYYAK</sequence>
<proteinExistence type="predicted"/>